<reference evidence="3 4" key="1">
    <citation type="submission" date="2015-02" db="EMBL/GenBank/DDBJ databases">
        <authorList>
            <person name="Ju K.-S."/>
            <person name="Doroghazi J.R."/>
            <person name="Metcalf W."/>
        </authorList>
    </citation>
    <scope>NUCLEOTIDE SEQUENCE [LARGE SCALE GENOMIC DNA]</scope>
    <source>
        <strain evidence="3 4">ATCC 31215</strain>
    </source>
</reference>
<dbReference type="OrthoDB" id="4527536at2"/>
<proteinExistence type="predicted"/>
<dbReference type="InterPro" id="IPR010156">
    <property type="entry name" value="CRISPR-assoc_prot_Cas6"/>
</dbReference>
<dbReference type="NCBIfam" id="TIGR01877">
    <property type="entry name" value="cas_cas6"/>
    <property type="match status" value="1"/>
</dbReference>
<dbReference type="GO" id="GO:0051607">
    <property type="term" value="P:defense response to virus"/>
    <property type="evidence" value="ECO:0007669"/>
    <property type="project" value="UniProtKB-KW"/>
</dbReference>
<protein>
    <submittedName>
        <fullName evidence="3">CRISPR-associated protein</fullName>
    </submittedName>
</protein>
<evidence type="ECO:0000256" key="1">
    <source>
        <dbReference type="ARBA" id="ARBA00023118"/>
    </source>
</evidence>
<feature type="domain" description="CRISPR associated protein Cas6 C-terminal" evidence="2">
    <location>
        <begin position="131"/>
        <end position="230"/>
    </location>
</feature>
<gene>
    <name evidence="3" type="ORF">VM95_25980</name>
</gene>
<sequence>MRVRVDVVPDAPRVPWEEVHGAARGVVYRLLSSQDEALADALHNEGWRGKPLKPVGVGGPLFLGAPRTKGVYSTSQDGSVWFGSPVPEIASVLVRALAGVEELVWGSTRLRVRGMAVDMDGVLPAGDGPVELETLTPVVLKHEDRNLLPGDEHYLDRLQHNLAHKADVLGLPAPRGLRVLEAGPRRRFAVRGAPRIGARVRVVMEADGRFVNAIRSWGLGLDTIQGFGWVR</sequence>
<evidence type="ECO:0000313" key="4">
    <source>
        <dbReference type="Proteomes" id="UP000033699"/>
    </source>
</evidence>
<evidence type="ECO:0000313" key="3">
    <source>
        <dbReference type="EMBL" id="KJS59685.1"/>
    </source>
</evidence>
<keyword evidence="1" id="KW-0051">Antiviral defense</keyword>
<dbReference type="EMBL" id="JZKH01000062">
    <property type="protein sequence ID" value="KJS59685.1"/>
    <property type="molecule type" value="Genomic_DNA"/>
</dbReference>
<evidence type="ECO:0000259" key="2">
    <source>
        <dbReference type="Pfam" id="PF01881"/>
    </source>
</evidence>
<dbReference type="GO" id="GO:0016788">
    <property type="term" value="F:hydrolase activity, acting on ester bonds"/>
    <property type="evidence" value="ECO:0007669"/>
    <property type="project" value="InterPro"/>
</dbReference>
<dbReference type="InterPro" id="IPR049435">
    <property type="entry name" value="Cas_Cas6_C"/>
</dbReference>
<dbReference type="AlphaFoldDB" id="A0A0F2TBH4"/>
<dbReference type="PATRIC" id="fig|359131.3.peg.6385"/>
<accession>A0A0F2TBH4</accession>
<dbReference type="Proteomes" id="UP000033699">
    <property type="component" value="Unassembled WGS sequence"/>
</dbReference>
<comment type="caution">
    <text evidence="3">The sequence shown here is derived from an EMBL/GenBank/DDBJ whole genome shotgun (WGS) entry which is preliminary data.</text>
</comment>
<organism evidence="3 4">
    <name type="scientific">Streptomyces rubellomurinus (strain ATCC 31215)</name>
    <dbReference type="NCBI Taxonomy" id="359131"/>
    <lineage>
        <taxon>Bacteria</taxon>
        <taxon>Bacillati</taxon>
        <taxon>Actinomycetota</taxon>
        <taxon>Actinomycetes</taxon>
        <taxon>Kitasatosporales</taxon>
        <taxon>Streptomycetaceae</taxon>
        <taxon>Streptomyces</taxon>
    </lineage>
</organism>
<name>A0A0F2TBH4_STRR3</name>
<keyword evidence="4" id="KW-1185">Reference proteome</keyword>
<dbReference type="Gene3D" id="3.30.70.1900">
    <property type="match status" value="1"/>
</dbReference>
<dbReference type="Pfam" id="PF01881">
    <property type="entry name" value="Cas_Cas6_C"/>
    <property type="match status" value="1"/>
</dbReference>